<keyword evidence="1" id="KW-1133">Transmembrane helix</keyword>
<reference evidence="2" key="1">
    <citation type="submission" date="2017-02" db="UniProtKB">
        <authorList>
            <consortium name="WormBaseParasite"/>
        </authorList>
    </citation>
    <scope>IDENTIFICATION</scope>
</reference>
<dbReference type="WBParaSite" id="BTMF_0001518501-mRNA-1">
    <property type="protein sequence ID" value="BTMF_0001518501-mRNA-1"/>
    <property type="gene ID" value="BTMF_0001518501"/>
</dbReference>
<keyword evidence="1" id="KW-0472">Membrane</keyword>
<protein>
    <submittedName>
        <fullName evidence="2">Prolipoprotein diacylglyceryl transferase</fullName>
    </submittedName>
</protein>
<accession>A0A0R3R595</accession>
<organism evidence="2">
    <name type="scientific">Brugia timori</name>
    <dbReference type="NCBI Taxonomy" id="42155"/>
    <lineage>
        <taxon>Eukaryota</taxon>
        <taxon>Metazoa</taxon>
        <taxon>Ecdysozoa</taxon>
        <taxon>Nematoda</taxon>
        <taxon>Chromadorea</taxon>
        <taxon>Rhabditida</taxon>
        <taxon>Spirurina</taxon>
        <taxon>Spiruromorpha</taxon>
        <taxon>Filarioidea</taxon>
        <taxon>Onchocercidae</taxon>
        <taxon>Brugia</taxon>
    </lineage>
</organism>
<evidence type="ECO:0000256" key="1">
    <source>
        <dbReference type="SAM" id="Phobius"/>
    </source>
</evidence>
<keyword evidence="1" id="KW-0812">Transmembrane</keyword>
<evidence type="ECO:0000313" key="2">
    <source>
        <dbReference type="WBParaSite" id="BTMF_0001518501-mRNA-1"/>
    </source>
</evidence>
<feature type="transmembrane region" description="Helical" evidence="1">
    <location>
        <begin position="39"/>
        <end position="59"/>
    </location>
</feature>
<proteinExistence type="predicted"/>
<name>A0A0R3R595_9BILA</name>
<sequence length="90" mass="10506">LQTTLLLFGCAIGSLFLLLRTFGLMRYIPCIALIEILKYYTIEVFPLIFLVFSGSVYLLETARKNSMKREIEHSYRCKSRKKLIMLHSLN</sequence>
<dbReference type="AlphaFoldDB" id="A0A0R3R595"/>